<dbReference type="Proteomes" id="UP000056453">
    <property type="component" value="Unassembled WGS sequence"/>
</dbReference>
<accession>A0AAW3MW58</accession>
<dbReference type="RefSeq" id="WP_059924942.1">
    <property type="nucleotide sequence ID" value="NZ_LPBG01000047.1"/>
</dbReference>
<name>A0AAW3MW58_9BURK</name>
<comment type="caution">
    <text evidence="1">The sequence shown here is derived from an EMBL/GenBank/DDBJ whole genome shotgun (WGS) entry which is preliminary data.</text>
</comment>
<reference evidence="1 2" key="1">
    <citation type="submission" date="2015-11" db="EMBL/GenBank/DDBJ databases">
        <title>Expanding the genomic diversity of Burkholderia species for the development of highly accurate diagnostics.</title>
        <authorList>
            <person name="Sahl J."/>
            <person name="Keim P."/>
            <person name="Wagner D."/>
        </authorList>
    </citation>
    <scope>NUCLEOTIDE SEQUENCE [LARGE SCALE GENOMIC DNA]</scope>
    <source>
        <strain evidence="1 2">MSMB1808WGS</strain>
    </source>
</reference>
<dbReference type="EMBL" id="LPBJ01000047">
    <property type="protein sequence ID" value="KVP98020.1"/>
    <property type="molecule type" value="Genomic_DNA"/>
</dbReference>
<proteinExistence type="predicted"/>
<evidence type="ECO:0000313" key="2">
    <source>
        <dbReference type="Proteomes" id="UP000056453"/>
    </source>
</evidence>
<gene>
    <name evidence="1" type="ORF">WJ96_05470</name>
</gene>
<evidence type="ECO:0008006" key="3">
    <source>
        <dbReference type="Google" id="ProtNLM"/>
    </source>
</evidence>
<protein>
    <recommendedName>
        <fullName evidence="3">DUF551 domain-containing protein</fullName>
    </recommendedName>
</protein>
<keyword evidence="2" id="KW-1185">Reference proteome</keyword>
<dbReference type="AlphaFoldDB" id="A0AAW3MW58"/>
<sequence length="98" mass="11313">MTLKTSGLEFKRFSNDEKAVTWILESARKPTRADGPMANETKVQVEVLTPSGKVERRNFFVASEQGGFDDFDIRPVKAWRPLPAGTQAEPYRHLRRWY</sequence>
<evidence type="ECO:0000313" key="1">
    <source>
        <dbReference type="EMBL" id="KVP98020.1"/>
    </source>
</evidence>
<organism evidence="1 2">
    <name type="scientific">Burkholderia ubonensis</name>
    <dbReference type="NCBI Taxonomy" id="101571"/>
    <lineage>
        <taxon>Bacteria</taxon>
        <taxon>Pseudomonadati</taxon>
        <taxon>Pseudomonadota</taxon>
        <taxon>Betaproteobacteria</taxon>
        <taxon>Burkholderiales</taxon>
        <taxon>Burkholderiaceae</taxon>
        <taxon>Burkholderia</taxon>
        <taxon>Burkholderia cepacia complex</taxon>
    </lineage>
</organism>